<dbReference type="Gene3D" id="3.30.565.10">
    <property type="entry name" value="Histidine kinase-like ATPase, C-terminal domain"/>
    <property type="match status" value="1"/>
</dbReference>
<evidence type="ECO:0000313" key="11">
    <source>
        <dbReference type="EMBL" id="MFC5985177.1"/>
    </source>
</evidence>
<dbReference type="InterPro" id="IPR050482">
    <property type="entry name" value="Sensor_HK_TwoCompSys"/>
</dbReference>
<dbReference type="SMART" id="SM00387">
    <property type="entry name" value="HATPase_c"/>
    <property type="match status" value="1"/>
</dbReference>
<keyword evidence="12" id="KW-1185">Reference proteome</keyword>
<dbReference type="Pfam" id="PF02518">
    <property type="entry name" value="HATPase_c"/>
    <property type="match status" value="1"/>
</dbReference>
<evidence type="ECO:0000256" key="5">
    <source>
        <dbReference type="ARBA" id="ARBA00022741"/>
    </source>
</evidence>
<protein>
    <recommendedName>
        <fullName evidence="2">histidine kinase</fullName>
        <ecNumber evidence="2">2.7.13.3</ecNumber>
    </recommendedName>
</protein>
<keyword evidence="8" id="KW-0902">Two-component regulatory system</keyword>
<sequence length="401" mass="46069">MNLQSLMYQSKKKMNWHWMNRVLFMMRSIWYPIGGLYYSVHPSLGKVLPLYLFILWLTLAYAIPLLFWRKKYIQSHLFALSELLFSGGLTLFIHVHTDLNPLMFMIPTLIVGFLSTQGALKWTAPVFMIAFPSLRGIIGNLQVFETIITAMISSIMFCTGYCIQRIVILSEENRSQLQLIEEKNKLLEEYSKKVEQMTLWEERNRMAQELHDTVGHTFTTAIMGMDAILYTMEHSPEQARQNLSKLAEMTRGGLEEMRNTVHRMAARKEENGIDKMSGICRAFSEHTGVEVGYVPDPQIKLLPNDIQHAFMRCLQESLTNATRHGHATRVQVSVHAADRNIELRIQNNGKPIPHLQFGFGLRTMEQRLKEKGGMLKVESGKTEGVVIRCILPMGHSIREQA</sequence>
<keyword evidence="4" id="KW-0808">Transferase</keyword>
<keyword evidence="7" id="KW-0067">ATP-binding</keyword>
<keyword evidence="3" id="KW-0597">Phosphoprotein</keyword>
<dbReference type="InterPro" id="IPR011712">
    <property type="entry name" value="Sig_transdc_His_kin_sub3_dim/P"/>
</dbReference>
<keyword evidence="9" id="KW-0812">Transmembrane</keyword>
<reference evidence="12" key="1">
    <citation type="journal article" date="2019" name="Int. J. Syst. Evol. Microbiol.">
        <title>The Global Catalogue of Microorganisms (GCM) 10K type strain sequencing project: providing services to taxonomists for standard genome sequencing and annotation.</title>
        <authorList>
            <consortium name="The Broad Institute Genomics Platform"/>
            <consortium name="The Broad Institute Genome Sequencing Center for Infectious Disease"/>
            <person name="Wu L."/>
            <person name="Ma J."/>
        </authorList>
    </citation>
    <scope>NUCLEOTIDE SEQUENCE [LARGE SCALE GENOMIC DNA]</scope>
    <source>
        <strain evidence="12">CCM 8749</strain>
    </source>
</reference>
<name>A0ABW1IJF5_9BACL</name>
<keyword evidence="9" id="KW-1133">Transmembrane helix</keyword>
<proteinExistence type="predicted"/>
<dbReference type="RefSeq" id="WP_379891761.1">
    <property type="nucleotide sequence ID" value="NZ_CBCSCT010000003.1"/>
</dbReference>
<evidence type="ECO:0000256" key="8">
    <source>
        <dbReference type="ARBA" id="ARBA00023012"/>
    </source>
</evidence>
<dbReference type="CDD" id="cd16917">
    <property type="entry name" value="HATPase_UhpB-NarQ-NarX-like"/>
    <property type="match status" value="1"/>
</dbReference>
<feature type="transmembrane region" description="Helical" evidence="9">
    <location>
        <begin position="102"/>
        <end position="131"/>
    </location>
</feature>
<dbReference type="Gene3D" id="1.20.5.1930">
    <property type="match status" value="1"/>
</dbReference>
<feature type="transmembrane region" description="Helical" evidence="9">
    <location>
        <begin position="21"/>
        <end position="38"/>
    </location>
</feature>
<dbReference type="EMBL" id="JBHSQV010000010">
    <property type="protein sequence ID" value="MFC5985177.1"/>
    <property type="molecule type" value="Genomic_DNA"/>
</dbReference>
<dbReference type="SUPFAM" id="SSF55874">
    <property type="entry name" value="ATPase domain of HSP90 chaperone/DNA topoisomerase II/histidine kinase"/>
    <property type="match status" value="1"/>
</dbReference>
<feature type="transmembrane region" description="Helical" evidence="9">
    <location>
        <begin position="50"/>
        <end position="68"/>
    </location>
</feature>
<evidence type="ECO:0000256" key="6">
    <source>
        <dbReference type="ARBA" id="ARBA00022777"/>
    </source>
</evidence>
<evidence type="ECO:0000256" key="2">
    <source>
        <dbReference type="ARBA" id="ARBA00012438"/>
    </source>
</evidence>
<evidence type="ECO:0000313" key="12">
    <source>
        <dbReference type="Proteomes" id="UP001596250"/>
    </source>
</evidence>
<keyword evidence="9" id="KW-0472">Membrane</keyword>
<feature type="transmembrane region" description="Helical" evidence="9">
    <location>
        <begin position="77"/>
        <end position="96"/>
    </location>
</feature>
<gene>
    <name evidence="11" type="ORF">ACFPXP_01660</name>
</gene>
<organism evidence="11 12">
    <name type="scientific">Marinicrinis lubricantis</name>
    <dbReference type="NCBI Taxonomy" id="2086470"/>
    <lineage>
        <taxon>Bacteria</taxon>
        <taxon>Bacillati</taxon>
        <taxon>Bacillota</taxon>
        <taxon>Bacilli</taxon>
        <taxon>Bacillales</taxon>
        <taxon>Paenibacillaceae</taxon>
    </lineage>
</organism>
<dbReference type="GO" id="GO:0016301">
    <property type="term" value="F:kinase activity"/>
    <property type="evidence" value="ECO:0007669"/>
    <property type="project" value="UniProtKB-KW"/>
</dbReference>
<accession>A0ABW1IJF5</accession>
<comment type="catalytic activity">
    <reaction evidence="1">
        <text>ATP + protein L-histidine = ADP + protein N-phospho-L-histidine.</text>
        <dbReference type="EC" id="2.7.13.3"/>
    </reaction>
</comment>
<dbReference type="InterPro" id="IPR003594">
    <property type="entry name" value="HATPase_dom"/>
</dbReference>
<feature type="transmembrane region" description="Helical" evidence="9">
    <location>
        <begin position="143"/>
        <end position="167"/>
    </location>
</feature>
<dbReference type="PANTHER" id="PTHR24421:SF10">
    <property type="entry name" value="NITRATE_NITRITE SENSOR PROTEIN NARQ"/>
    <property type="match status" value="1"/>
</dbReference>
<evidence type="ECO:0000256" key="9">
    <source>
        <dbReference type="SAM" id="Phobius"/>
    </source>
</evidence>
<keyword evidence="5" id="KW-0547">Nucleotide-binding</keyword>
<comment type="caution">
    <text evidence="11">The sequence shown here is derived from an EMBL/GenBank/DDBJ whole genome shotgun (WGS) entry which is preliminary data.</text>
</comment>
<evidence type="ECO:0000256" key="4">
    <source>
        <dbReference type="ARBA" id="ARBA00022679"/>
    </source>
</evidence>
<dbReference type="PANTHER" id="PTHR24421">
    <property type="entry name" value="NITRATE/NITRITE SENSOR PROTEIN NARX-RELATED"/>
    <property type="match status" value="1"/>
</dbReference>
<dbReference type="Pfam" id="PF07730">
    <property type="entry name" value="HisKA_3"/>
    <property type="match status" value="1"/>
</dbReference>
<feature type="domain" description="Histidine kinase/HSP90-like ATPase" evidence="10">
    <location>
        <begin position="305"/>
        <end position="395"/>
    </location>
</feature>
<evidence type="ECO:0000256" key="3">
    <source>
        <dbReference type="ARBA" id="ARBA00022553"/>
    </source>
</evidence>
<dbReference type="EC" id="2.7.13.3" evidence="2"/>
<dbReference type="Proteomes" id="UP001596250">
    <property type="component" value="Unassembled WGS sequence"/>
</dbReference>
<dbReference type="InterPro" id="IPR036890">
    <property type="entry name" value="HATPase_C_sf"/>
</dbReference>
<evidence type="ECO:0000259" key="10">
    <source>
        <dbReference type="SMART" id="SM00387"/>
    </source>
</evidence>
<evidence type="ECO:0000256" key="1">
    <source>
        <dbReference type="ARBA" id="ARBA00000085"/>
    </source>
</evidence>
<keyword evidence="6 11" id="KW-0418">Kinase</keyword>
<evidence type="ECO:0000256" key="7">
    <source>
        <dbReference type="ARBA" id="ARBA00022840"/>
    </source>
</evidence>